<evidence type="ECO:0000313" key="3">
    <source>
        <dbReference type="EMBL" id="VFQ42919.1"/>
    </source>
</evidence>
<evidence type="ECO:0000313" key="4">
    <source>
        <dbReference type="Proteomes" id="UP000507962"/>
    </source>
</evidence>
<accession>A0A4U8YIV9</accession>
<gene>
    <name evidence="3" type="ORF">MSL71_5400</name>
</gene>
<keyword evidence="2" id="KW-1133">Transmembrane helix</keyword>
<reference evidence="3 4" key="1">
    <citation type="submission" date="2019-03" db="EMBL/GenBank/DDBJ databases">
        <authorList>
            <person name="Nijsse B."/>
        </authorList>
    </citation>
    <scope>NUCLEOTIDE SEQUENCE [LARGE SCALE GENOMIC DNA]</scope>
    <source>
        <strain evidence="3">Desulfoluna butyratoxydans MSL71</strain>
    </source>
</reference>
<organism evidence="3 4">
    <name type="scientific">Desulfoluna butyratoxydans</name>
    <dbReference type="NCBI Taxonomy" id="231438"/>
    <lineage>
        <taxon>Bacteria</taxon>
        <taxon>Pseudomonadati</taxon>
        <taxon>Thermodesulfobacteriota</taxon>
        <taxon>Desulfobacteria</taxon>
        <taxon>Desulfobacterales</taxon>
        <taxon>Desulfolunaceae</taxon>
        <taxon>Desulfoluna</taxon>
    </lineage>
</organism>
<keyword evidence="2" id="KW-0812">Transmembrane</keyword>
<dbReference type="AlphaFoldDB" id="A0A4U8YIV9"/>
<sequence>MPSDDYTKDLQGELARYALPNPYRHTRQWRLLFVSTDGRMVHSGNYRRVVTATLICMGLLLIALAIITGLWLHTRNTLTESILRERNLSTTLARQTADQELLMARLALAEKNVKPKAPEATPAKAPSKTKKPVAPPAPPFIRVDAMDAQRTEDGSFLNITFKIANDTPEKKRIKGTLFLVVPPGKGETAQRCLPPALLKKGVPSDPGRGEGFKMRNFTNHTFTIGTDPGTLPFKEVTLYGFDQGGALRYKKKFTL</sequence>
<keyword evidence="4" id="KW-1185">Reference proteome</keyword>
<keyword evidence="2" id="KW-0472">Membrane</keyword>
<dbReference type="Proteomes" id="UP000507962">
    <property type="component" value="Unassembled WGS sequence"/>
</dbReference>
<evidence type="ECO:0000256" key="2">
    <source>
        <dbReference type="SAM" id="Phobius"/>
    </source>
</evidence>
<name>A0A4U8YIV9_9BACT</name>
<feature type="transmembrane region" description="Helical" evidence="2">
    <location>
        <begin position="49"/>
        <end position="72"/>
    </location>
</feature>
<proteinExistence type="predicted"/>
<dbReference type="EMBL" id="CAADHO010000001">
    <property type="protein sequence ID" value="VFQ42919.1"/>
    <property type="molecule type" value="Genomic_DNA"/>
</dbReference>
<dbReference type="RefSeq" id="WP_180137122.1">
    <property type="nucleotide sequence ID" value="NZ_CAADHO010000001.1"/>
</dbReference>
<feature type="region of interest" description="Disordered" evidence="1">
    <location>
        <begin position="114"/>
        <end position="138"/>
    </location>
</feature>
<protein>
    <submittedName>
        <fullName evidence="3">Uncharacterized protein</fullName>
    </submittedName>
</protein>
<evidence type="ECO:0000256" key="1">
    <source>
        <dbReference type="SAM" id="MobiDB-lite"/>
    </source>
</evidence>